<dbReference type="Pfam" id="PF00067">
    <property type="entry name" value="p450"/>
    <property type="match status" value="1"/>
</dbReference>
<dbReference type="InterPro" id="IPR001128">
    <property type="entry name" value="Cyt_P450"/>
</dbReference>
<reference evidence="2 3" key="1">
    <citation type="submission" date="2017-03" db="EMBL/GenBank/DDBJ databases">
        <title>Genomes of endolithic fungi from Antarctica.</title>
        <authorList>
            <person name="Coleine C."/>
            <person name="Masonjones S."/>
            <person name="Stajich J.E."/>
        </authorList>
    </citation>
    <scope>NUCLEOTIDE SEQUENCE [LARGE SCALE GENOMIC DNA]</scope>
    <source>
        <strain evidence="2 3">CCFEE 5184</strain>
    </source>
</reference>
<dbReference type="InterPro" id="IPR002401">
    <property type="entry name" value="Cyt_P450_E_grp-I"/>
</dbReference>
<name>A0A4U0XH97_9PEZI</name>
<accession>A0A4U0XH97</accession>
<dbReference type="GO" id="GO:0004497">
    <property type="term" value="F:monooxygenase activity"/>
    <property type="evidence" value="ECO:0007669"/>
    <property type="project" value="InterPro"/>
</dbReference>
<dbReference type="InterPro" id="IPR050121">
    <property type="entry name" value="Cytochrome_P450_monoxygenase"/>
</dbReference>
<evidence type="ECO:0000256" key="1">
    <source>
        <dbReference type="SAM" id="Phobius"/>
    </source>
</evidence>
<organism evidence="2 3">
    <name type="scientific">Friedmanniomyces simplex</name>
    <dbReference type="NCBI Taxonomy" id="329884"/>
    <lineage>
        <taxon>Eukaryota</taxon>
        <taxon>Fungi</taxon>
        <taxon>Dikarya</taxon>
        <taxon>Ascomycota</taxon>
        <taxon>Pezizomycotina</taxon>
        <taxon>Dothideomycetes</taxon>
        <taxon>Dothideomycetidae</taxon>
        <taxon>Mycosphaerellales</taxon>
        <taxon>Teratosphaeriaceae</taxon>
        <taxon>Friedmanniomyces</taxon>
    </lineage>
</organism>
<evidence type="ECO:0000313" key="2">
    <source>
        <dbReference type="EMBL" id="TKA75497.1"/>
    </source>
</evidence>
<keyword evidence="1" id="KW-1133">Transmembrane helix</keyword>
<sequence length="446" mass="50567">MSQWEPARDGHVLPSRQFSIWALRLALLYVVWMISKAVYNIYFHPLARFPGRRIAAISPWWLYLQGMTRQPEEIFEKLHKEYQSPLLRIAPNELHIDDPAVYSTLYSQTSPFLKDPHFYAGFNAPATAFTEANPSLHKERRKLIQGNFSKQTVQNAGRTIQAKFDVMSAIIRRMGPDDSINFHNALRWVTVDIISEFAFGDSFDLLQSIKETSFETNFLKAFDLVATSVLHFTFWPILRTITNSLPQALALRMSDEVAGFVAFNNRVQLARRRFYDSEREGKAKEDQPTIFDQLRGLTEQQSAAEAIDIMVAGSDTTATTLAIGTYQILSNSEIASKLNAELDGAIPDPTDMPDLQTLEKLDYLTACCKESVRFAMATPGRLPRIVPPSPPFVVDGMVIPPGSVVRMSAHTMHYDQSIWGENAREFAPERWLQANANTLDKYLYCS</sequence>
<proteinExistence type="predicted"/>
<dbReference type="OrthoDB" id="3945418at2759"/>
<dbReference type="PANTHER" id="PTHR24305:SF234">
    <property type="entry name" value="CYTOCHROME P450"/>
    <property type="match status" value="1"/>
</dbReference>
<dbReference type="STRING" id="329884.A0A4U0XH97"/>
<feature type="transmembrane region" description="Helical" evidence="1">
    <location>
        <begin position="20"/>
        <end position="43"/>
    </location>
</feature>
<dbReference type="PANTHER" id="PTHR24305">
    <property type="entry name" value="CYTOCHROME P450"/>
    <property type="match status" value="1"/>
</dbReference>
<dbReference type="EMBL" id="NAJQ01000191">
    <property type="protein sequence ID" value="TKA75497.1"/>
    <property type="molecule type" value="Genomic_DNA"/>
</dbReference>
<protein>
    <submittedName>
        <fullName evidence="2">Uncharacterized protein</fullName>
    </submittedName>
</protein>
<dbReference type="CDD" id="cd11062">
    <property type="entry name" value="CYP58-like"/>
    <property type="match status" value="1"/>
</dbReference>
<evidence type="ECO:0000313" key="3">
    <source>
        <dbReference type="Proteomes" id="UP000309340"/>
    </source>
</evidence>
<dbReference type="PRINTS" id="PR00463">
    <property type="entry name" value="EP450I"/>
</dbReference>
<comment type="caution">
    <text evidence="2">The sequence shown here is derived from an EMBL/GenBank/DDBJ whole genome shotgun (WGS) entry which is preliminary data.</text>
</comment>
<dbReference type="Gene3D" id="1.10.630.10">
    <property type="entry name" value="Cytochrome P450"/>
    <property type="match status" value="1"/>
</dbReference>
<dbReference type="GO" id="GO:0005506">
    <property type="term" value="F:iron ion binding"/>
    <property type="evidence" value="ECO:0007669"/>
    <property type="project" value="InterPro"/>
</dbReference>
<dbReference type="AlphaFoldDB" id="A0A4U0XH97"/>
<dbReference type="InterPro" id="IPR036396">
    <property type="entry name" value="Cyt_P450_sf"/>
</dbReference>
<keyword evidence="1" id="KW-0472">Membrane</keyword>
<dbReference type="GO" id="GO:0016705">
    <property type="term" value="F:oxidoreductase activity, acting on paired donors, with incorporation or reduction of molecular oxygen"/>
    <property type="evidence" value="ECO:0007669"/>
    <property type="project" value="InterPro"/>
</dbReference>
<keyword evidence="1" id="KW-0812">Transmembrane</keyword>
<dbReference type="GO" id="GO:0020037">
    <property type="term" value="F:heme binding"/>
    <property type="evidence" value="ECO:0007669"/>
    <property type="project" value="InterPro"/>
</dbReference>
<gene>
    <name evidence="2" type="ORF">B0A55_04648</name>
</gene>
<keyword evidence="3" id="KW-1185">Reference proteome</keyword>
<dbReference type="SUPFAM" id="SSF48264">
    <property type="entry name" value="Cytochrome P450"/>
    <property type="match status" value="1"/>
</dbReference>
<dbReference type="Proteomes" id="UP000309340">
    <property type="component" value="Unassembled WGS sequence"/>
</dbReference>